<evidence type="ECO:0008006" key="4">
    <source>
        <dbReference type="Google" id="ProtNLM"/>
    </source>
</evidence>
<evidence type="ECO:0000256" key="1">
    <source>
        <dbReference type="SAM" id="SignalP"/>
    </source>
</evidence>
<organism evidence="2 3">
    <name type="scientific">Lophium mytilinum</name>
    <dbReference type="NCBI Taxonomy" id="390894"/>
    <lineage>
        <taxon>Eukaryota</taxon>
        <taxon>Fungi</taxon>
        <taxon>Dikarya</taxon>
        <taxon>Ascomycota</taxon>
        <taxon>Pezizomycotina</taxon>
        <taxon>Dothideomycetes</taxon>
        <taxon>Pleosporomycetidae</taxon>
        <taxon>Mytilinidiales</taxon>
        <taxon>Mytilinidiaceae</taxon>
        <taxon>Lophium</taxon>
    </lineage>
</organism>
<name>A0A6A6QRE5_9PEZI</name>
<feature type="chain" id="PRO_5025511192" description="BYS1 domain protein" evidence="1">
    <location>
        <begin position="21"/>
        <end position="158"/>
    </location>
</feature>
<keyword evidence="3" id="KW-1185">Reference proteome</keyword>
<dbReference type="PANTHER" id="PTHR36195">
    <property type="entry name" value="DOMAIN PROTEIN, PUTATIVE (AFU_ORTHOLOGUE AFUA_5G01990)-RELATED-RELATED"/>
    <property type="match status" value="1"/>
</dbReference>
<reference evidence="2" key="1">
    <citation type="journal article" date="2020" name="Stud. Mycol.">
        <title>101 Dothideomycetes genomes: a test case for predicting lifestyles and emergence of pathogens.</title>
        <authorList>
            <person name="Haridas S."/>
            <person name="Albert R."/>
            <person name="Binder M."/>
            <person name="Bloem J."/>
            <person name="Labutti K."/>
            <person name="Salamov A."/>
            <person name="Andreopoulos B."/>
            <person name="Baker S."/>
            <person name="Barry K."/>
            <person name="Bills G."/>
            <person name="Bluhm B."/>
            <person name="Cannon C."/>
            <person name="Castanera R."/>
            <person name="Culley D."/>
            <person name="Daum C."/>
            <person name="Ezra D."/>
            <person name="Gonzalez J."/>
            <person name="Henrissat B."/>
            <person name="Kuo A."/>
            <person name="Liang C."/>
            <person name="Lipzen A."/>
            <person name="Lutzoni F."/>
            <person name="Magnuson J."/>
            <person name="Mondo S."/>
            <person name="Nolan M."/>
            <person name="Ohm R."/>
            <person name="Pangilinan J."/>
            <person name="Park H.-J."/>
            <person name="Ramirez L."/>
            <person name="Alfaro M."/>
            <person name="Sun H."/>
            <person name="Tritt A."/>
            <person name="Yoshinaga Y."/>
            <person name="Zwiers L.-H."/>
            <person name="Turgeon B."/>
            <person name="Goodwin S."/>
            <person name="Spatafora J."/>
            <person name="Crous P."/>
            <person name="Grigoriev I."/>
        </authorList>
    </citation>
    <scope>NUCLEOTIDE SEQUENCE</scope>
    <source>
        <strain evidence="2">CBS 269.34</strain>
    </source>
</reference>
<protein>
    <recommendedName>
        <fullName evidence="4">BYS1 domain protein</fullName>
    </recommendedName>
</protein>
<dbReference type="PANTHER" id="PTHR36195:SF4">
    <property type="entry name" value="DOMAIN PROTEIN, PUTATIVE (AFU_ORTHOLOGUE AFUA_5G01990)-RELATED"/>
    <property type="match status" value="1"/>
</dbReference>
<sequence length="158" mass="17044">MRSLLAIIFALAASIPSIFGVGIAYVVNACDHDIFIWSVGSAIGPKTTLHEYSIYNESIHYDDKAGGISIKVTTKDNGLYDASPQLNFAYALDTANHTVYYDLSDVFGDPFANETVLLYAKQECPSIAWPEGIPPAGSQTQACADDTSLWLALCGQTQ</sequence>
<dbReference type="OrthoDB" id="3682664at2759"/>
<keyword evidence="1" id="KW-0732">Signal</keyword>
<evidence type="ECO:0000313" key="2">
    <source>
        <dbReference type="EMBL" id="KAF2493437.1"/>
    </source>
</evidence>
<dbReference type="InterPro" id="IPR006771">
    <property type="entry name" value="CetA-like"/>
</dbReference>
<evidence type="ECO:0000313" key="3">
    <source>
        <dbReference type="Proteomes" id="UP000799750"/>
    </source>
</evidence>
<feature type="signal peptide" evidence="1">
    <location>
        <begin position="1"/>
        <end position="20"/>
    </location>
</feature>
<dbReference type="Pfam" id="PF04681">
    <property type="entry name" value="Bys1"/>
    <property type="match status" value="1"/>
</dbReference>
<accession>A0A6A6QRE5</accession>
<dbReference type="Proteomes" id="UP000799750">
    <property type="component" value="Unassembled WGS sequence"/>
</dbReference>
<gene>
    <name evidence="2" type="ORF">BU16DRAFT_490029</name>
</gene>
<dbReference type="AlphaFoldDB" id="A0A6A6QRE5"/>
<proteinExistence type="predicted"/>
<dbReference type="EMBL" id="MU004192">
    <property type="protein sequence ID" value="KAF2493437.1"/>
    <property type="molecule type" value="Genomic_DNA"/>
</dbReference>